<dbReference type="AlphaFoldDB" id="A0A6A7ZZZ1"/>
<feature type="compositionally biased region" description="Basic and acidic residues" evidence="1">
    <location>
        <begin position="181"/>
        <end position="195"/>
    </location>
</feature>
<dbReference type="EMBL" id="WISP01000180">
    <property type="protein sequence ID" value="MQW07222.1"/>
    <property type="molecule type" value="Genomic_DNA"/>
</dbReference>
<protein>
    <submittedName>
        <fullName evidence="2">Transglycosylase SLT domain-containing protein</fullName>
    </submittedName>
</protein>
<sequence>MPAAFLDLAQTCAPIVAAETLAGVVSLESRFEPFAIRINSGVPLSEQPATKTEAIAMATSLAAERQDIQLGLGGIGMGELRRLKLTISDAFDPCLNLQATATLLDGYYRLAMKAGADPDHAEQVMLQSYYGRDDPSVGAMVQYDQQVRQEVKRLGKSLAALMIGDGGQARGTTEESPVDVAAEKPPGDRPVDERASVPSWDVFSSRRRSSVLVFQNSQMEQSE</sequence>
<feature type="region of interest" description="Disordered" evidence="1">
    <location>
        <begin position="165"/>
        <end position="198"/>
    </location>
</feature>
<name>A0A6A7ZZZ1_RHIML</name>
<dbReference type="RefSeq" id="WP_017264161.1">
    <property type="nucleotide sequence ID" value="NZ_CP021830.1"/>
</dbReference>
<reference evidence="2" key="1">
    <citation type="journal article" date="2013" name="Genome Biol.">
        <title>Comparative genomics of the core and accessory genomes of 48 Sinorhizobium strains comprising five genospecies.</title>
        <authorList>
            <person name="Sugawara M."/>
            <person name="Epstein B."/>
            <person name="Badgley B.D."/>
            <person name="Unno T."/>
            <person name="Xu L."/>
            <person name="Reese J."/>
            <person name="Gyaneshwar P."/>
            <person name="Denny R."/>
            <person name="Mudge J."/>
            <person name="Bharti A.K."/>
            <person name="Farmer A.D."/>
            <person name="May G.D."/>
            <person name="Woodward J.E."/>
            <person name="Medigue C."/>
            <person name="Vallenet D."/>
            <person name="Lajus A."/>
            <person name="Rouy Z."/>
            <person name="Martinez-Vaz B."/>
            <person name="Tiffin P."/>
            <person name="Young N.D."/>
            <person name="Sadowsky M.J."/>
        </authorList>
    </citation>
    <scope>NUCLEOTIDE SEQUENCE</scope>
    <source>
        <strain evidence="2">M30</strain>
    </source>
</reference>
<accession>A0A6A7ZZZ1</accession>
<comment type="caution">
    <text evidence="2">The sequence shown here is derived from an EMBL/GenBank/DDBJ whole genome shotgun (WGS) entry which is preliminary data.</text>
</comment>
<organism evidence="2">
    <name type="scientific">Rhizobium meliloti</name>
    <name type="common">Ensifer meliloti</name>
    <name type="synonym">Sinorhizobium meliloti</name>
    <dbReference type="NCBI Taxonomy" id="382"/>
    <lineage>
        <taxon>Bacteria</taxon>
        <taxon>Pseudomonadati</taxon>
        <taxon>Pseudomonadota</taxon>
        <taxon>Alphaproteobacteria</taxon>
        <taxon>Hyphomicrobiales</taxon>
        <taxon>Rhizobiaceae</taxon>
        <taxon>Sinorhizobium/Ensifer group</taxon>
        <taxon>Sinorhizobium</taxon>
    </lineage>
</organism>
<proteinExistence type="predicted"/>
<evidence type="ECO:0000256" key="1">
    <source>
        <dbReference type="SAM" id="MobiDB-lite"/>
    </source>
</evidence>
<gene>
    <name evidence="2" type="ORF">GHK45_26835</name>
</gene>
<dbReference type="CDD" id="cd16892">
    <property type="entry name" value="LT_VirB1-like"/>
    <property type="match status" value="1"/>
</dbReference>
<evidence type="ECO:0000313" key="2">
    <source>
        <dbReference type="EMBL" id="MQW07222.1"/>
    </source>
</evidence>